<feature type="compositionally biased region" description="Polar residues" evidence="2">
    <location>
        <begin position="1022"/>
        <end position="1052"/>
    </location>
</feature>
<dbReference type="AlphaFoldDB" id="A0A0F7SJI2"/>
<feature type="region of interest" description="Disordered" evidence="2">
    <location>
        <begin position="392"/>
        <end position="411"/>
    </location>
</feature>
<feature type="compositionally biased region" description="Polar residues" evidence="2">
    <location>
        <begin position="177"/>
        <end position="187"/>
    </location>
</feature>
<feature type="region of interest" description="Disordered" evidence="2">
    <location>
        <begin position="1156"/>
        <end position="1179"/>
    </location>
</feature>
<feature type="compositionally biased region" description="Low complexity" evidence="2">
    <location>
        <begin position="999"/>
        <end position="1014"/>
    </location>
</feature>
<feature type="region of interest" description="Disordered" evidence="2">
    <location>
        <begin position="641"/>
        <end position="684"/>
    </location>
</feature>
<feature type="compositionally biased region" description="Polar residues" evidence="2">
    <location>
        <begin position="649"/>
        <end position="684"/>
    </location>
</feature>
<feature type="region of interest" description="Disordered" evidence="2">
    <location>
        <begin position="48"/>
        <end position="67"/>
    </location>
</feature>
<reference evidence="3" key="1">
    <citation type="submission" date="2014-08" db="EMBL/GenBank/DDBJ databases">
        <authorList>
            <person name="Sharma Rahul"/>
            <person name="Thines Marco"/>
        </authorList>
    </citation>
    <scope>NUCLEOTIDE SEQUENCE</scope>
</reference>
<evidence type="ECO:0000256" key="1">
    <source>
        <dbReference type="SAM" id="Coils"/>
    </source>
</evidence>
<organism evidence="3">
    <name type="scientific">Phaffia rhodozyma</name>
    <name type="common">Yeast</name>
    <name type="synonym">Xanthophyllomyces dendrorhous</name>
    <dbReference type="NCBI Taxonomy" id="264483"/>
    <lineage>
        <taxon>Eukaryota</taxon>
        <taxon>Fungi</taxon>
        <taxon>Dikarya</taxon>
        <taxon>Basidiomycota</taxon>
        <taxon>Agaricomycotina</taxon>
        <taxon>Tremellomycetes</taxon>
        <taxon>Cystofilobasidiales</taxon>
        <taxon>Mrakiaceae</taxon>
        <taxon>Phaffia</taxon>
    </lineage>
</organism>
<evidence type="ECO:0000313" key="3">
    <source>
        <dbReference type="EMBL" id="CDZ97152.1"/>
    </source>
</evidence>
<feature type="region of interest" description="Disordered" evidence="2">
    <location>
        <begin position="999"/>
        <end position="1053"/>
    </location>
</feature>
<proteinExistence type="predicted"/>
<feature type="compositionally biased region" description="Basic and acidic residues" evidence="2">
    <location>
        <begin position="189"/>
        <end position="206"/>
    </location>
</feature>
<sequence length="1179" mass="127377">MNDSRTDDSLQSASTFSDNTSSIRLLTSDLLREDTTVEDITASLSSIQRRVSDRTPNTDPSNEWNGKKDELESELLLCAEIGQALLNRHEAYVQKAEQEMEALKIRRVDGENLLAKANAKIESLQQTNQNILSKLAKSTRENAQLERRLLQSLTSLTLSDSSIATLRAELSSVRGSLSKQAGAQARSTGWEDKVRDAQKERDDTREELLGERKLRSESDRRLRKAEDRIADLESKIKAAKRAVDYANQSREDATKNIVEDAASRIQMIRSELDASGSTNPEVQAVLDGLMAENIHLKRDNAELQELLSDYRGSYTLSPQAPSFSPHDSTNYFDNRHDIDAGNISRSSTAFFSDELAASTNSRPVLDRVFSDGVQHVRKSSWAPSLKSINTKVPLPWDGNRRQHGRNDSWTPSIAPSFVSSSSFGGTGGGSATLVSPLSTEGREGDGRESSFGSFQGNSGLRSGVYALKSSNGSAGRRVRGGGSGSGSGTWVRGHVKRSFSLDGPRNIHRVFSGVDSIAERPMTDDEQNGTDPERDQGFFPASPSRRASVPNSSQSTHYDDIDIYIDGSASSISKRTRDVLGVDDLGFATASPEKVKVRQRPMMLLSRSKAVQTDMVDMGTSTGPSNLEPVTPTCRRHVSHVSISPSVSTNNSLDPSISFSPNPQDSAVSSPTLPVYTSQTASSDTASIHDYRTTALVSLIDHMSRLLTKVSQADVQTLTKRLKRQHLPGDVGHLSKSTINAILTEVNELRNHFRAVLDLERRSEKVPRGNDDPESLVTRKDFLLLVKLFKDIFAELSMLRGTVNDVILDPSSAIKLREIVLFDEEEDARGRLKTKLSRQTSGLGWIANPIQKFFITPPVDASEDESSMNTSLSNARTGPAGPDRNKLYPSKAAPKLAAATASTTTTVNVEFGSTGVVRRATSTTTAPQLPSTPHGTISRASQSNLEALHAPSVISSHSSLSIPGEGRAVRTPSPTRISANREHLRGIFAGAAPAVPQGGWSTTSGGIGSAAPSSRLGPKLRSASSQVFRPTTTQRSPNSFGGRQMDSNSSASFAPGSANGAYAQPISAVLDAVLDPSFDTPIIEKTLRPTRSDESIRSTFIGRASPPDTTSAGHNRKIDSNFNSNQQSMISSSFYRPSGAGMFAGLTKRIQAFTEATASSVAASPPPMRDVSDGTSDEI</sequence>
<feature type="region of interest" description="Disordered" evidence="2">
    <location>
        <begin position="177"/>
        <end position="206"/>
    </location>
</feature>
<keyword evidence="1" id="KW-0175">Coiled coil</keyword>
<feature type="coiled-coil region" evidence="1">
    <location>
        <begin position="86"/>
        <end position="148"/>
    </location>
</feature>
<feature type="region of interest" description="Disordered" evidence="2">
    <location>
        <begin position="420"/>
        <end position="455"/>
    </location>
</feature>
<accession>A0A0F7SJI2</accession>
<feature type="region of interest" description="Disordered" evidence="2">
    <location>
        <begin position="468"/>
        <end position="491"/>
    </location>
</feature>
<protein>
    <submittedName>
        <fullName evidence="3">Uncharacterized protein</fullName>
    </submittedName>
</protein>
<feature type="region of interest" description="Disordered" evidence="2">
    <location>
        <begin position="512"/>
        <end position="557"/>
    </location>
</feature>
<evidence type="ECO:0000256" key="2">
    <source>
        <dbReference type="SAM" id="MobiDB-lite"/>
    </source>
</evidence>
<feature type="compositionally biased region" description="Polar residues" evidence="2">
    <location>
        <begin position="867"/>
        <end position="876"/>
    </location>
</feature>
<feature type="region of interest" description="Disordered" evidence="2">
    <location>
        <begin position="861"/>
        <end position="884"/>
    </location>
</feature>
<feature type="region of interest" description="Disordered" evidence="2">
    <location>
        <begin position="1100"/>
        <end position="1124"/>
    </location>
</feature>
<feature type="compositionally biased region" description="Polar residues" evidence="2">
    <location>
        <begin position="48"/>
        <end position="64"/>
    </location>
</feature>
<dbReference type="EMBL" id="LN483167">
    <property type="protein sequence ID" value="CDZ97152.1"/>
    <property type="molecule type" value="Genomic_DNA"/>
</dbReference>
<name>A0A0F7SJI2_PHARH</name>